<organism evidence="2 3">
    <name type="scientific">Listeria fleischmannii 1991</name>
    <dbReference type="NCBI Taxonomy" id="1430899"/>
    <lineage>
        <taxon>Bacteria</taxon>
        <taxon>Bacillati</taxon>
        <taxon>Bacillota</taxon>
        <taxon>Bacilli</taxon>
        <taxon>Bacillales</taxon>
        <taxon>Listeriaceae</taxon>
        <taxon>Listeria</taxon>
    </lineage>
</organism>
<feature type="compositionally biased region" description="Polar residues" evidence="1">
    <location>
        <begin position="105"/>
        <end position="116"/>
    </location>
</feature>
<sequence length="116" mass="13001">MSDETTFLPLGSIVIVKGNTKKIMIIARGLATFIEDEAKYFDYGACLYPEGMMGDSLIYFNNEDIQKVVIEGYSDDDNELMLENLKVWIEKADIPKGNPTELQKKTTANSNKLNLG</sequence>
<keyword evidence="3" id="KW-1185">Reference proteome</keyword>
<dbReference type="EMBL" id="AZHO01000011">
    <property type="protein sequence ID" value="KMT60171.1"/>
    <property type="molecule type" value="Genomic_DNA"/>
</dbReference>
<dbReference type="PATRIC" id="fig|1430899.3.peg.1132"/>
<dbReference type="OrthoDB" id="5124454at2"/>
<evidence type="ECO:0000256" key="1">
    <source>
        <dbReference type="SAM" id="MobiDB-lite"/>
    </source>
</evidence>
<comment type="caution">
    <text evidence="2">The sequence shown here is derived from an EMBL/GenBank/DDBJ whole genome shotgun (WGS) entry which is preliminary data.</text>
</comment>
<gene>
    <name evidence="2" type="ORF">X560_1097</name>
</gene>
<evidence type="ECO:0008006" key="4">
    <source>
        <dbReference type="Google" id="ProtNLM"/>
    </source>
</evidence>
<dbReference type="RefSeq" id="WP_007543421.1">
    <property type="nucleotide sequence ID" value="NZ_KQ130613.1"/>
</dbReference>
<dbReference type="Pfam" id="PF13780">
    <property type="entry name" value="DUF4176"/>
    <property type="match status" value="1"/>
</dbReference>
<protein>
    <recommendedName>
        <fullName evidence="4">DUF4176 domain-containing protein</fullName>
    </recommendedName>
</protein>
<feature type="region of interest" description="Disordered" evidence="1">
    <location>
        <begin position="96"/>
        <end position="116"/>
    </location>
</feature>
<proteinExistence type="predicted"/>
<dbReference type="AlphaFoldDB" id="A0A0J8J799"/>
<dbReference type="Proteomes" id="UP000052258">
    <property type="component" value="Unassembled WGS sequence"/>
</dbReference>
<dbReference type="InterPro" id="IPR025233">
    <property type="entry name" value="DUF4176"/>
</dbReference>
<evidence type="ECO:0000313" key="2">
    <source>
        <dbReference type="EMBL" id="KMT60171.1"/>
    </source>
</evidence>
<reference evidence="2 3" key="1">
    <citation type="journal article" date="2015" name="Genome Biol. Evol.">
        <title>Comparative Genomics of Listeria Sensu Lato: Genus-Wide Differences in Evolutionary Dynamics and the Progressive Gain of Complex, Potentially Pathogenicity-Related Traits through Lateral Gene Transfer.</title>
        <authorList>
            <person name="Chiara M."/>
            <person name="Caruso M."/>
            <person name="D'Erchia A.M."/>
            <person name="Manzari C."/>
            <person name="Fraccalvieri R."/>
            <person name="Goffredo E."/>
            <person name="Latorre L."/>
            <person name="Miccolupo A."/>
            <person name="Padalino I."/>
            <person name="Santagada G."/>
            <person name="Chiocco D."/>
            <person name="Pesole G."/>
            <person name="Horner D.S."/>
            <person name="Parisi A."/>
        </authorList>
    </citation>
    <scope>NUCLEOTIDE SEQUENCE [LARGE SCALE GENOMIC DNA]</scope>
    <source>
        <strain evidence="2 3">1991</strain>
    </source>
</reference>
<name>A0A0J8J799_9LIST</name>
<evidence type="ECO:0000313" key="3">
    <source>
        <dbReference type="Proteomes" id="UP000052258"/>
    </source>
</evidence>
<accession>A0A0J8J799</accession>